<dbReference type="STRING" id="154538.A0A1M2VE50"/>
<feature type="region of interest" description="Disordered" evidence="1">
    <location>
        <begin position="761"/>
        <end position="792"/>
    </location>
</feature>
<feature type="region of interest" description="Disordered" evidence="1">
    <location>
        <begin position="1"/>
        <end position="25"/>
    </location>
</feature>
<dbReference type="SUPFAM" id="SSF56112">
    <property type="entry name" value="Protein kinase-like (PK-like)"/>
    <property type="match status" value="1"/>
</dbReference>
<dbReference type="GO" id="GO:0004672">
    <property type="term" value="F:protein kinase activity"/>
    <property type="evidence" value="ECO:0007669"/>
    <property type="project" value="InterPro"/>
</dbReference>
<dbReference type="OrthoDB" id="2797568at2759"/>
<sequence length="869" mass="96449">MSGHPTPRTVKSAAEHNTREGALKQNQVQGWRLELANKINVYKGDINSYLDEFVPTRTACPITPPSDASLASELDPKEGQEVANYGPLMGIFTALQSEFPQEKKLSFYDCHSQPIAFPFAAHAEKHSKAKPDIAVSFPGDVLPETMTSPDWSRFSMVIEAKDTAKEDPFEGRNGLVHVDALVQLAISARSIMFAHGLLATFMIGIYGDVVRIARFDHACAVASPPFALKTAEGLAAIQKFFWHFVHPWEGVVVGADPTLRKLTENDIEWLKLSLGDRAEKRLAGVELSEGRWTKVWDEGNPRDWKAFFLFKLIDVNTRLFSRATMVWLGIEDTRISDPDEDEPKPPLRIIKEAWRQVIRISEDQFYARLKETIDPEDWCGLPKLLHGCDLGVRDVARWDAARAGKKWDGDDDLLEMLSVASDSTSSETSTAPSSLFSATASSSSSCNEVPDVDIPQSNPVTAAIARLPHPMHQTYSWRLSTDPRYQVFERSHMRFVVDTVGLPLSEFRSTKELVMAIRDAIRGHQLMMERGGVLHRDVSSGNILIVEEPQPEDPPSRGFLHDYDYSSMTLEPPGKGTRPVSSKPPPLRPLELADVFEDVAKCKERTGTYYYLALELLDPIVKGKVDHDSPHDVESFFWVLLWIILRHTDHRHEGGKQGCELVFIYGSDAMATMAKQAWLLRSVRLNPVLEIIGNAPLTSLLHSFHVLVYDATIRMADRVPLTYASVLDIFDAAIARDDWPVGDKALPFKLTDNRTKLTVVRTQAQTGDKRPWPALENDGVQSDSSEDDDEVESMLSLFASASAAKRPKMIPPMLGDREQMAEASTSRARGSRGSRGSGKPLRKRGSGQGSKASGSKGKKGSGARDVSGA</sequence>
<comment type="caution">
    <text evidence="3">The sequence shown here is derived from an EMBL/GenBank/DDBJ whole genome shotgun (WGS) entry which is preliminary data.</text>
</comment>
<gene>
    <name evidence="3" type="ORF">TRAPUB_3321</name>
</gene>
<dbReference type="Proteomes" id="UP000184267">
    <property type="component" value="Unassembled WGS sequence"/>
</dbReference>
<dbReference type="OMA" id="SARSIMF"/>
<name>A0A1M2VE50_TRAPU</name>
<dbReference type="AlphaFoldDB" id="A0A1M2VE50"/>
<feature type="domain" description="Fungal-type protein kinase" evidence="2">
    <location>
        <begin position="148"/>
        <end position="644"/>
    </location>
</feature>
<evidence type="ECO:0000259" key="2">
    <source>
        <dbReference type="Pfam" id="PF17667"/>
    </source>
</evidence>
<dbReference type="InterPro" id="IPR040976">
    <property type="entry name" value="Pkinase_fungal"/>
</dbReference>
<dbReference type="PROSITE" id="PS00109">
    <property type="entry name" value="PROTEIN_KINASE_TYR"/>
    <property type="match status" value="1"/>
</dbReference>
<organism evidence="3 4">
    <name type="scientific">Trametes pubescens</name>
    <name type="common">White-rot fungus</name>
    <dbReference type="NCBI Taxonomy" id="154538"/>
    <lineage>
        <taxon>Eukaryota</taxon>
        <taxon>Fungi</taxon>
        <taxon>Dikarya</taxon>
        <taxon>Basidiomycota</taxon>
        <taxon>Agaricomycotina</taxon>
        <taxon>Agaricomycetes</taxon>
        <taxon>Polyporales</taxon>
        <taxon>Polyporaceae</taxon>
        <taxon>Trametes</taxon>
    </lineage>
</organism>
<reference evidence="3 4" key="1">
    <citation type="submission" date="2016-10" db="EMBL/GenBank/DDBJ databases">
        <title>Genome sequence of the basidiomycete white-rot fungus Trametes pubescens.</title>
        <authorList>
            <person name="Makela M.R."/>
            <person name="Granchi Z."/>
            <person name="Peng M."/>
            <person name="De Vries R.P."/>
            <person name="Grigoriev I."/>
            <person name="Riley R."/>
            <person name="Hilden K."/>
        </authorList>
    </citation>
    <scope>NUCLEOTIDE SEQUENCE [LARGE SCALE GENOMIC DNA]</scope>
    <source>
        <strain evidence="3 4">FBCC735</strain>
    </source>
</reference>
<protein>
    <recommendedName>
        <fullName evidence="2">Fungal-type protein kinase domain-containing protein</fullName>
    </recommendedName>
</protein>
<feature type="region of interest" description="Disordered" evidence="1">
    <location>
        <begin position="806"/>
        <end position="869"/>
    </location>
</feature>
<feature type="compositionally biased region" description="Basic and acidic residues" evidence="1">
    <location>
        <begin position="13"/>
        <end position="22"/>
    </location>
</feature>
<dbReference type="EMBL" id="MNAD01001375">
    <property type="protein sequence ID" value="OJT05826.1"/>
    <property type="molecule type" value="Genomic_DNA"/>
</dbReference>
<dbReference type="Gene3D" id="1.10.510.10">
    <property type="entry name" value="Transferase(Phosphotransferase) domain 1"/>
    <property type="match status" value="1"/>
</dbReference>
<evidence type="ECO:0000313" key="4">
    <source>
        <dbReference type="Proteomes" id="UP000184267"/>
    </source>
</evidence>
<feature type="compositionally biased region" description="Low complexity" evidence="1">
    <location>
        <begin position="422"/>
        <end position="445"/>
    </location>
</feature>
<keyword evidence="4" id="KW-1185">Reference proteome</keyword>
<dbReference type="Pfam" id="PF17667">
    <property type="entry name" value="Pkinase_fungal"/>
    <property type="match status" value="1"/>
</dbReference>
<dbReference type="PANTHER" id="PTHR38248">
    <property type="entry name" value="FUNK1 6"/>
    <property type="match status" value="1"/>
</dbReference>
<evidence type="ECO:0000256" key="1">
    <source>
        <dbReference type="SAM" id="MobiDB-lite"/>
    </source>
</evidence>
<dbReference type="PANTHER" id="PTHR38248:SF2">
    <property type="entry name" value="FUNK1 11"/>
    <property type="match status" value="1"/>
</dbReference>
<evidence type="ECO:0000313" key="3">
    <source>
        <dbReference type="EMBL" id="OJT05826.1"/>
    </source>
</evidence>
<accession>A0A1M2VE50</accession>
<dbReference type="InterPro" id="IPR008266">
    <property type="entry name" value="Tyr_kinase_AS"/>
</dbReference>
<dbReference type="InterPro" id="IPR011009">
    <property type="entry name" value="Kinase-like_dom_sf"/>
</dbReference>
<proteinExistence type="predicted"/>
<feature type="region of interest" description="Disordered" evidence="1">
    <location>
        <begin position="422"/>
        <end position="449"/>
    </location>
</feature>